<dbReference type="AlphaFoldDB" id="A0A0D3GFN2"/>
<evidence type="ECO:0000313" key="6">
    <source>
        <dbReference type="Proteomes" id="UP000026960"/>
    </source>
</evidence>
<reference evidence="5" key="2">
    <citation type="submission" date="2015-03" db="UniProtKB">
        <authorList>
            <consortium name="EnsemblPlants"/>
        </authorList>
    </citation>
    <scope>IDENTIFICATION</scope>
</reference>
<dbReference type="SUPFAM" id="SSF51735">
    <property type="entry name" value="NAD(P)-binding Rossmann-fold domains"/>
    <property type="match status" value="3"/>
</dbReference>
<dbReference type="CDD" id="cd05356">
    <property type="entry name" value="17beta-HSD1_like_SDR_c"/>
    <property type="match status" value="2"/>
</dbReference>
<evidence type="ECO:0008006" key="7">
    <source>
        <dbReference type="Google" id="ProtNLM"/>
    </source>
</evidence>
<dbReference type="InterPro" id="IPR020904">
    <property type="entry name" value="Sc_DH/Rdtase_CS"/>
</dbReference>
<dbReference type="EnsemblPlants" id="OBART06G11800.1">
    <property type="protein sequence ID" value="OBART06G11800.1"/>
    <property type="gene ID" value="OBART06G11800"/>
</dbReference>
<feature type="transmembrane region" description="Helical" evidence="4">
    <location>
        <begin position="334"/>
        <end position="358"/>
    </location>
</feature>
<evidence type="ECO:0000256" key="1">
    <source>
        <dbReference type="ARBA" id="ARBA00004240"/>
    </source>
</evidence>
<feature type="region of interest" description="Disordered" evidence="3">
    <location>
        <begin position="930"/>
        <end position="951"/>
    </location>
</feature>
<dbReference type="InterPro" id="IPR051019">
    <property type="entry name" value="VLCFA-Steroid_DH"/>
</dbReference>
<organism evidence="5">
    <name type="scientific">Oryza barthii</name>
    <dbReference type="NCBI Taxonomy" id="65489"/>
    <lineage>
        <taxon>Eukaryota</taxon>
        <taxon>Viridiplantae</taxon>
        <taxon>Streptophyta</taxon>
        <taxon>Embryophyta</taxon>
        <taxon>Tracheophyta</taxon>
        <taxon>Spermatophyta</taxon>
        <taxon>Magnoliopsida</taxon>
        <taxon>Liliopsida</taxon>
        <taxon>Poales</taxon>
        <taxon>Poaceae</taxon>
        <taxon>BOP clade</taxon>
        <taxon>Oryzoideae</taxon>
        <taxon>Oryzeae</taxon>
        <taxon>Oryzinae</taxon>
        <taxon>Oryza</taxon>
    </lineage>
</organism>
<evidence type="ECO:0000313" key="5">
    <source>
        <dbReference type="EnsemblPlants" id="OBART06G11800.1"/>
    </source>
</evidence>
<keyword evidence="6" id="KW-1185">Reference proteome</keyword>
<evidence type="ECO:0000256" key="3">
    <source>
        <dbReference type="SAM" id="MobiDB-lite"/>
    </source>
</evidence>
<proteinExistence type="predicted"/>
<dbReference type="Gene3D" id="3.40.50.720">
    <property type="entry name" value="NAD(P)-binding Rossmann-like Domain"/>
    <property type="match status" value="4"/>
</dbReference>
<keyword evidence="4" id="KW-0812">Transmembrane</keyword>
<name>A0A0D3GFN2_9ORYZ</name>
<protein>
    <recommendedName>
        <fullName evidence="7">Very-long-chain 3-oxoacyl-CoA reductase</fullName>
    </recommendedName>
</protein>
<dbReference type="PANTHER" id="PTHR43899:SF17">
    <property type="entry name" value="OS06G0299200 PROTEIN"/>
    <property type="match status" value="1"/>
</dbReference>
<feature type="transmembrane region" description="Helical" evidence="4">
    <location>
        <begin position="17"/>
        <end position="43"/>
    </location>
</feature>
<sequence>MASHVFMIRQETAPAQWWFLSLAFVGAAYAATVTLRFVAYLALCRCHRPKDDLRRRYGEWAVVTGPTSGIGRAMALELARHGLNLVLVGRDPAILREISGTVRSLHKVKTKTVVFDLSLVWTPDGDEPLQRLREAVEGLDVGVVVNNAGVAKPGAVYLHEADVEAWVRMVRVNMSAVTEVTAVVLPGMVSRGRGAIVNIGSAGSEYIPSLPLYTMYAATKRYVAQLSRSLHAPFFVDTRLMFRFEEAAGGVSLFTVTPDAYARAAVAWIGRGGALCTPAVRHQLLRRMAAAAPDSVHDWILLRLATWNRKQEPGIIMASHVLLIRQDIATPWWFILRAFVGAAYVGFVALRLLAYLWLCLPRMPKGDLRRRYGEWAVVTGPTSGIGRAMALELARHGLNLVLVGRDPAILRQISDTIASLSELIVVNNAGVAEPGAVYLHEADVEAWARMVRVNVSAVTEVTAAVLPGMVARGRGGAVVNIGSAASESIPSLPLYTMYSSTKRYVAQFSRSLHVEYASKGIHVQCQAPFFVDTRLMFRFEEAAGGVSLFTVTPDAYARAAVAWIGRGGALCTPGVRHQLLRRMAAAVPDSVHDWILLHLTTWNRKRRFSGSDHFYGMFRQDDPAPAPAWWFQSLAFLGAAYVAGVTLRLLAYVALCLGGPKDLRRYGAWAVITGPTSGIGRAMALELARRGLNLVLVGRDPARLREISGTIRSRHGRVQTKAVVFDLSLASTPDGDQPLRRLREAVAGLDVGVVVNNAGEGRPGAVYLHEAEVEAWVRMARVRGAVVNIGSGSTEAIPSFPLYSVYAATKRYVAEFSRSLYVEYKSKGIDVQCQAPLFVATNMTSGVAKAAGGGDDAAAKRSKRRQRRWLSPLFVPTADAYAAAAARWIGHGAVCMPNLCHRLQWCVSRAVPDAVHDRVRLRENLRQRALFQRLRRRPPPPDDQPKAKIDG</sequence>
<dbReference type="PaxDb" id="65489-OBART06G11800.1"/>
<dbReference type="PANTHER" id="PTHR43899">
    <property type="entry name" value="RH59310P"/>
    <property type="match status" value="1"/>
</dbReference>
<dbReference type="InterPro" id="IPR002347">
    <property type="entry name" value="SDR_fam"/>
</dbReference>
<evidence type="ECO:0000256" key="4">
    <source>
        <dbReference type="SAM" id="Phobius"/>
    </source>
</evidence>
<dbReference type="GO" id="GO:0005783">
    <property type="term" value="C:endoplasmic reticulum"/>
    <property type="evidence" value="ECO:0007669"/>
    <property type="project" value="UniProtKB-SubCell"/>
</dbReference>
<accession>A0A0D3GFN2</accession>
<comment type="subcellular location">
    <subcellularLocation>
        <location evidence="1">Endoplasmic reticulum</location>
    </subcellularLocation>
</comment>
<dbReference type="Gramene" id="OBART06G11800.1">
    <property type="protein sequence ID" value="OBART06G11800.1"/>
    <property type="gene ID" value="OBART06G11800"/>
</dbReference>
<dbReference type="HOGENOM" id="CLU_010194_38_3_1"/>
<dbReference type="STRING" id="65489.A0A0D3GFN2"/>
<keyword evidence="2" id="KW-0560">Oxidoreductase</keyword>
<evidence type="ECO:0000256" key="2">
    <source>
        <dbReference type="ARBA" id="ARBA00023002"/>
    </source>
</evidence>
<dbReference type="InterPro" id="IPR036291">
    <property type="entry name" value="NAD(P)-bd_dom_sf"/>
</dbReference>
<dbReference type="Proteomes" id="UP000026960">
    <property type="component" value="Chromosome 6"/>
</dbReference>
<feature type="compositionally biased region" description="Basic and acidic residues" evidence="3">
    <location>
        <begin position="939"/>
        <end position="951"/>
    </location>
</feature>
<dbReference type="PRINTS" id="PR00081">
    <property type="entry name" value="GDHRDH"/>
</dbReference>
<dbReference type="PROSITE" id="PS00061">
    <property type="entry name" value="ADH_SHORT"/>
    <property type="match status" value="1"/>
</dbReference>
<dbReference type="Pfam" id="PF00106">
    <property type="entry name" value="adh_short"/>
    <property type="match status" value="3"/>
</dbReference>
<dbReference type="FunFam" id="3.40.50.720:FF:001658">
    <property type="entry name" value="Os06g0299200 protein"/>
    <property type="match status" value="1"/>
</dbReference>
<keyword evidence="4" id="KW-1133">Transmembrane helix</keyword>
<reference evidence="5" key="1">
    <citation type="journal article" date="2009" name="Rice">
        <title>De Novo Next Generation Sequencing of Plant Genomes.</title>
        <authorList>
            <person name="Rounsley S."/>
            <person name="Marri P.R."/>
            <person name="Yu Y."/>
            <person name="He R."/>
            <person name="Sisneros N."/>
            <person name="Goicoechea J.L."/>
            <person name="Lee S.J."/>
            <person name="Angelova A."/>
            <person name="Kudrna D."/>
            <person name="Luo M."/>
            <person name="Affourtit J."/>
            <person name="Desany B."/>
            <person name="Knight J."/>
            <person name="Niazi F."/>
            <person name="Egholm M."/>
            <person name="Wing R.A."/>
        </authorList>
    </citation>
    <scope>NUCLEOTIDE SEQUENCE [LARGE SCALE GENOMIC DNA]</scope>
    <source>
        <strain evidence="5">cv. IRGC 105608</strain>
    </source>
</reference>
<dbReference type="GO" id="GO:0045703">
    <property type="term" value="F:ketoreductase activity"/>
    <property type="evidence" value="ECO:0007669"/>
    <property type="project" value="TreeGrafter"/>
</dbReference>
<dbReference type="PRINTS" id="PR00080">
    <property type="entry name" value="SDRFAMILY"/>
</dbReference>
<dbReference type="eggNOG" id="ENOG502QRPU">
    <property type="taxonomic scope" value="Eukaryota"/>
</dbReference>
<keyword evidence="4" id="KW-0472">Membrane</keyword>